<evidence type="ECO:0000259" key="2">
    <source>
        <dbReference type="PROSITE" id="PS50191"/>
    </source>
</evidence>
<feature type="compositionally biased region" description="Basic and acidic residues" evidence="1">
    <location>
        <begin position="43"/>
        <end position="52"/>
    </location>
</feature>
<evidence type="ECO:0000256" key="1">
    <source>
        <dbReference type="SAM" id="MobiDB-lite"/>
    </source>
</evidence>
<evidence type="ECO:0000313" key="3">
    <source>
        <dbReference type="EMBL" id="KAJ4821260.1"/>
    </source>
</evidence>
<feature type="region of interest" description="Disordered" evidence="1">
    <location>
        <begin position="42"/>
        <end position="62"/>
    </location>
</feature>
<dbReference type="InterPro" id="IPR036273">
    <property type="entry name" value="CRAL/TRIO_N_dom_sf"/>
</dbReference>
<comment type="caution">
    <text evidence="3">The sequence shown here is derived from an EMBL/GenBank/DDBJ whole genome shotgun (WGS) entry which is preliminary data.</text>
</comment>
<dbReference type="SUPFAM" id="SSF46938">
    <property type="entry name" value="CRAL/TRIO N-terminal domain"/>
    <property type="match status" value="1"/>
</dbReference>
<dbReference type="InterPro" id="IPR011074">
    <property type="entry name" value="CRAL/TRIO_N_dom"/>
</dbReference>
<keyword evidence="4" id="KW-1185">Reference proteome</keyword>
<organism evidence="3 4">
    <name type="scientific">Rhynchospora pubera</name>
    <dbReference type="NCBI Taxonomy" id="906938"/>
    <lineage>
        <taxon>Eukaryota</taxon>
        <taxon>Viridiplantae</taxon>
        <taxon>Streptophyta</taxon>
        <taxon>Embryophyta</taxon>
        <taxon>Tracheophyta</taxon>
        <taxon>Spermatophyta</taxon>
        <taxon>Magnoliopsida</taxon>
        <taxon>Liliopsida</taxon>
        <taxon>Poales</taxon>
        <taxon>Cyperaceae</taxon>
        <taxon>Cyperoideae</taxon>
        <taxon>Rhynchosporeae</taxon>
        <taxon>Rhynchospora</taxon>
    </lineage>
</organism>
<protein>
    <submittedName>
        <fullName evidence="3">Sec14p-like phosphatidylinositol transfer family protein</fullName>
    </submittedName>
</protein>
<dbReference type="SMART" id="SM01100">
    <property type="entry name" value="CRAL_TRIO_N"/>
    <property type="match status" value="1"/>
</dbReference>
<gene>
    <name evidence="3" type="ORF">LUZ62_033826</name>
</gene>
<feature type="domain" description="CRAL-TRIO" evidence="2">
    <location>
        <begin position="121"/>
        <end position="281"/>
    </location>
</feature>
<dbReference type="Pfam" id="PF00650">
    <property type="entry name" value="CRAL_TRIO"/>
    <property type="match status" value="1"/>
</dbReference>
<dbReference type="Proteomes" id="UP001140206">
    <property type="component" value="Chromosome 1"/>
</dbReference>
<name>A0AAV8HX53_9POAL</name>
<dbReference type="SUPFAM" id="SSF52087">
    <property type="entry name" value="CRAL/TRIO domain"/>
    <property type="match status" value="1"/>
</dbReference>
<sequence>MHSHALLDTAIPSHLSLPSLNIIIITHTRRKFGALHNQVMETEAERDQHETESETNQQQSKLVAELRASVQAQHPAAKELDDSTFRRFLQARNLNVEKASAMMLKYVKWRKEAVPNGFISDTEVPNQIAQNKFFTQGFDRAGRPIVVLLGVKHFKGEIEEFKRFSVYCLDRVCARLPSDQEKFLCISDLKRWGYSNLDIRGYLAALDIMQNYYPERLGKVLLINVPFVFMKIWKIISPFIDKNTKKKFVFVDDKNLQKTLLEEIEESQIPEIYGGKLPLVPVDKLKE</sequence>
<accession>A0AAV8HX53</accession>
<evidence type="ECO:0000313" key="4">
    <source>
        <dbReference type="Proteomes" id="UP001140206"/>
    </source>
</evidence>
<dbReference type="EMBL" id="JAMFTS010000001">
    <property type="protein sequence ID" value="KAJ4821260.1"/>
    <property type="molecule type" value="Genomic_DNA"/>
</dbReference>
<dbReference type="PANTHER" id="PTHR46277">
    <property type="entry name" value="OS03G0850700 PROTEIN"/>
    <property type="match status" value="1"/>
</dbReference>
<dbReference type="InterPro" id="IPR036865">
    <property type="entry name" value="CRAL-TRIO_dom_sf"/>
</dbReference>
<dbReference type="Gene3D" id="3.40.525.10">
    <property type="entry name" value="CRAL-TRIO lipid binding domain"/>
    <property type="match status" value="1"/>
</dbReference>
<dbReference type="PROSITE" id="PS50191">
    <property type="entry name" value="CRAL_TRIO"/>
    <property type="match status" value="1"/>
</dbReference>
<reference evidence="3" key="1">
    <citation type="submission" date="2022-08" db="EMBL/GenBank/DDBJ databases">
        <authorList>
            <person name="Marques A."/>
        </authorList>
    </citation>
    <scope>NUCLEOTIDE SEQUENCE</scope>
    <source>
        <strain evidence="3">RhyPub2mFocal</strain>
        <tissue evidence="3">Leaves</tissue>
    </source>
</reference>
<dbReference type="PANTHER" id="PTHR46277:SF3">
    <property type="entry name" value="BINDING PROTEIN, PUTATIVE-RELATED"/>
    <property type="match status" value="1"/>
</dbReference>
<dbReference type="SMART" id="SM00516">
    <property type="entry name" value="SEC14"/>
    <property type="match status" value="1"/>
</dbReference>
<proteinExistence type="predicted"/>
<dbReference type="CDD" id="cd00170">
    <property type="entry name" value="SEC14"/>
    <property type="match status" value="1"/>
</dbReference>
<dbReference type="InterPro" id="IPR001251">
    <property type="entry name" value="CRAL-TRIO_dom"/>
</dbReference>
<dbReference type="AlphaFoldDB" id="A0AAV8HX53"/>